<sequence>MIPSPTSFGTFPGKEVVSLSRKQFTKAVDADVHPFVMPGEVSAYLPPVWRTKFEKYGIRPPVPGSVYPRMRNGGYRRDAWPDTFPGNDVDLMKEQLLDLYDLAAAVLIPLHAHSFGAEHAEFSDALCRGLNDWLTDRFLEKDGRFIGSVSVPFETPVMAAEEIRRRAADPRFQQVLAPANTELPMGSPKYWPVLEAACETGLPLGVHSGGVPSYRLTGPPSYYLEEHCEFSGEMQSVVMSLVLGGTFERFPELRVVLVEGGIAWAGPLQWSMDALYRTWHSDLPGLRKLPSEYFREHFWLTTQPIEEPPRARDLPRAIRQADIEDRLLFASDYPHWDFDAPDHALKDLPKELREAVLRTNAESLYRIPAEVAA</sequence>
<dbReference type="EMBL" id="LT963352">
    <property type="protein sequence ID" value="SOR77807.1"/>
    <property type="molecule type" value="Genomic_DNA"/>
</dbReference>
<dbReference type="PANTHER" id="PTHR21240">
    <property type="entry name" value="2-AMINO-3-CARBOXYLMUCONATE-6-SEMIALDEHYDE DECARBOXYLASE"/>
    <property type="match status" value="1"/>
</dbReference>
<keyword evidence="3" id="KW-0378">Hydrolase</keyword>
<dbReference type="GO" id="GO:0016787">
    <property type="term" value="F:hydrolase activity"/>
    <property type="evidence" value="ECO:0007669"/>
    <property type="project" value="UniProtKB-KW"/>
</dbReference>
<protein>
    <submittedName>
        <fullName evidence="3">Putative metal-dependent hydrolase of the TIM-barrel fold protein</fullName>
    </submittedName>
</protein>
<dbReference type="GO" id="GO:0016831">
    <property type="term" value="F:carboxy-lyase activity"/>
    <property type="evidence" value="ECO:0007669"/>
    <property type="project" value="InterPro"/>
</dbReference>
<organism evidence="3 4">
    <name type="scientific">Streptomyces chartreusis NRRL 3882</name>
    <dbReference type="NCBI Taxonomy" id="1079985"/>
    <lineage>
        <taxon>Bacteria</taxon>
        <taxon>Bacillati</taxon>
        <taxon>Actinomycetota</taxon>
        <taxon>Actinomycetes</taxon>
        <taxon>Kitasatosporales</taxon>
        <taxon>Streptomycetaceae</taxon>
        <taxon>Streptomyces</taxon>
    </lineage>
</organism>
<dbReference type="Pfam" id="PF04909">
    <property type="entry name" value="Amidohydro_2"/>
    <property type="match status" value="1"/>
</dbReference>
<dbReference type="GO" id="GO:0019748">
    <property type="term" value="P:secondary metabolic process"/>
    <property type="evidence" value="ECO:0007669"/>
    <property type="project" value="TreeGrafter"/>
</dbReference>
<dbReference type="Proteomes" id="UP000235464">
    <property type="component" value="Chromosome I"/>
</dbReference>
<evidence type="ECO:0000313" key="4">
    <source>
        <dbReference type="Proteomes" id="UP000235464"/>
    </source>
</evidence>
<evidence type="ECO:0000313" key="3">
    <source>
        <dbReference type="EMBL" id="SOR77807.1"/>
    </source>
</evidence>
<dbReference type="GO" id="GO:0005737">
    <property type="term" value="C:cytoplasm"/>
    <property type="evidence" value="ECO:0007669"/>
    <property type="project" value="TreeGrafter"/>
</dbReference>
<reference evidence="4" key="1">
    <citation type="submission" date="2017-11" db="EMBL/GenBank/DDBJ databases">
        <authorList>
            <person name="Wibberg D."/>
        </authorList>
    </citation>
    <scope>NUCLEOTIDE SEQUENCE [LARGE SCALE GENOMIC DNA]</scope>
</reference>
<evidence type="ECO:0000259" key="2">
    <source>
        <dbReference type="Pfam" id="PF04909"/>
    </source>
</evidence>
<dbReference type="Gene3D" id="3.20.20.140">
    <property type="entry name" value="Metal-dependent hydrolases"/>
    <property type="match status" value="1"/>
</dbReference>
<dbReference type="AlphaFoldDB" id="A0A2N9B3A5"/>
<name>A0A2N9B3A5_STRCX</name>
<keyword evidence="1" id="KW-0456">Lyase</keyword>
<dbReference type="PANTHER" id="PTHR21240:SF28">
    <property type="entry name" value="ISO-OROTATE DECARBOXYLASE (EUROFUNG)"/>
    <property type="match status" value="1"/>
</dbReference>
<dbReference type="InterPro" id="IPR006680">
    <property type="entry name" value="Amidohydro-rel"/>
</dbReference>
<accession>A0A2N9B3A5</accession>
<dbReference type="InterPro" id="IPR032466">
    <property type="entry name" value="Metal_Hydrolase"/>
</dbReference>
<feature type="domain" description="Amidohydrolase-related" evidence="2">
    <location>
        <begin position="28"/>
        <end position="367"/>
    </location>
</feature>
<gene>
    <name evidence="3" type="ORF">SCNRRL3882_1276</name>
</gene>
<dbReference type="SUPFAM" id="SSF51556">
    <property type="entry name" value="Metallo-dependent hydrolases"/>
    <property type="match status" value="1"/>
</dbReference>
<dbReference type="InterPro" id="IPR032465">
    <property type="entry name" value="ACMSD"/>
</dbReference>
<proteinExistence type="predicted"/>
<keyword evidence="4" id="KW-1185">Reference proteome</keyword>
<evidence type="ECO:0000256" key="1">
    <source>
        <dbReference type="ARBA" id="ARBA00023239"/>
    </source>
</evidence>